<proteinExistence type="predicted"/>
<dbReference type="Pfam" id="PF01592">
    <property type="entry name" value="NifU_N"/>
    <property type="match status" value="1"/>
</dbReference>
<feature type="domain" description="NIF system FeS cluster assembly NifU N-terminal" evidence="1">
    <location>
        <begin position="10"/>
        <end position="122"/>
    </location>
</feature>
<sequence length="138" mass="16104">MDPMKKRALLMEHATHPRHYRKEERYVSVRAYSHTCADDLTLMVNIQDDVIEDVCFYGHACAIATAAASMMCEELRKQDRKSALKQIEAYERMLDQQPYEAERIGEEAIFADVATKANRRECAFLSWKAMRQVLEDER</sequence>
<evidence type="ECO:0000313" key="3">
    <source>
        <dbReference type="Proteomes" id="UP001524435"/>
    </source>
</evidence>
<dbReference type="NCBIfam" id="TIGR01994">
    <property type="entry name" value="SUF_scaf_2"/>
    <property type="match status" value="1"/>
</dbReference>
<evidence type="ECO:0000313" key="2">
    <source>
        <dbReference type="EMBL" id="MCQ5120948.1"/>
    </source>
</evidence>
<reference evidence="2 3" key="1">
    <citation type="submission" date="2022-06" db="EMBL/GenBank/DDBJ databases">
        <title>Isolation of gut microbiota from human fecal samples.</title>
        <authorList>
            <person name="Pamer E.G."/>
            <person name="Barat B."/>
            <person name="Waligurski E."/>
            <person name="Medina S."/>
            <person name="Paddock L."/>
            <person name="Mostad J."/>
        </authorList>
    </citation>
    <scope>NUCLEOTIDE SEQUENCE [LARGE SCALE GENOMIC DNA]</scope>
    <source>
        <strain evidence="2 3">DFI.6.1</strain>
    </source>
</reference>
<dbReference type="CDD" id="cd06664">
    <property type="entry name" value="IscU_like"/>
    <property type="match status" value="1"/>
</dbReference>
<comment type="caution">
    <text evidence="2">The sequence shown here is derived from an EMBL/GenBank/DDBJ whole genome shotgun (WGS) entry which is preliminary data.</text>
</comment>
<protein>
    <submittedName>
        <fullName evidence="2">SUF system NifU family Fe-S cluster assembly protein</fullName>
    </submittedName>
</protein>
<name>A0ABT1SI98_9FIRM</name>
<evidence type="ECO:0000259" key="1">
    <source>
        <dbReference type="Pfam" id="PF01592"/>
    </source>
</evidence>
<keyword evidence="3" id="KW-1185">Reference proteome</keyword>
<accession>A0ABT1SI98</accession>
<gene>
    <name evidence="2" type="ORF">NE663_01575</name>
</gene>
<dbReference type="Proteomes" id="UP001524435">
    <property type="component" value="Unassembled WGS sequence"/>
</dbReference>
<dbReference type="Gene3D" id="3.90.1010.10">
    <property type="match status" value="1"/>
</dbReference>
<dbReference type="EMBL" id="JANGCH010000002">
    <property type="protein sequence ID" value="MCQ5120948.1"/>
    <property type="molecule type" value="Genomic_DNA"/>
</dbReference>
<dbReference type="InterPro" id="IPR002871">
    <property type="entry name" value="NIF_FeS_clus_asmbl_NifU_N"/>
</dbReference>
<organism evidence="2 3">
    <name type="scientific">Massilicoli timonensis</name>
    <dbReference type="NCBI Taxonomy" id="2015901"/>
    <lineage>
        <taxon>Bacteria</taxon>
        <taxon>Bacillati</taxon>
        <taxon>Bacillota</taxon>
        <taxon>Erysipelotrichia</taxon>
        <taxon>Erysipelotrichales</taxon>
        <taxon>Erysipelotrichaceae</taxon>
        <taxon>Massilicoli</taxon>
    </lineage>
</organism>
<dbReference type="SUPFAM" id="SSF82649">
    <property type="entry name" value="SufE/NifU"/>
    <property type="match status" value="1"/>
</dbReference>
<dbReference type="RefSeq" id="WP_102266771.1">
    <property type="nucleotide sequence ID" value="NZ_CANTYB010000046.1"/>
</dbReference>